<keyword evidence="6" id="KW-1185">Reference proteome</keyword>
<sequence length="640" mass="74499">MDPRYGNYFNQMNPEYMALQANYLRMLADYLNKVQPDESKIIEPIQDQEENILEKSLQAESIFLQNDQSELDTQPIENPTKELISFSPPPKNTFINDTQEDNFFEKSLQNSSFAKEIAEIPSFRQKKGELVELDFDIKVPKKLKKTNSFEEVPIKASSVPFEQLVERELKKYQKSPGLITEPSIPPRVKAEKAQARYSAEEMPLKMHTEETIMFTDPDQDNQPRYSYLKRKSKKITPEKKTIKKQEVEDLELEDNDKPTIGQISPGSKTSFLKRGEGKLCTKAKVTPKNASSANCSKIMFTDKNGPYAEVGVSEKDDVNEKTLYLNEQIQHYNSENAKLQRLIREAEEKKRKLDKDKHDFFKEKDRYQEEFEKWKQEESEKLKKDRQALEKKLKLQSKEKEEIQLLKARVSELQQKLKDQEELHQKTIESYEQQLNALKFSNEYDKSSSEDNYKQEEKAEESLEYCETPEESEESDKNDTFEPEYKPKVGKKEENFSNGIKKETYPDGYSIVYFKNKDVKQNFPDGRTVYYYAEANTSQTTFPDGLQLFKFSSGQIEKHFPDGTKEISFPDGTVKCIFPDGQEESVFPDGTVQTLDNKGVKYIEFVNGQKDTIYPNGVKIRKYPDGRIKKIMPDGKIIEQ</sequence>
<dbReference type="Gene3D" id="2.60.450.20">
    <property type="match status" value="1"/>
</dbReference>
<reference evidence="5 6" key="1">
    <citation type="submission" date="2016-11" db="EMBL/GenBank/DDBJ databases">
        <title>The macronuclear genome of Stentor coeruleus: a giant cell with tiny introns.</title>
        <authorList>
            <person name="Slabodnick M."/>
            <person name="Ruby J.G."/>
            <person name="Reiff S.B."/>
            <person name="Swart E.C."/>
            <person name="Gosai S."/>
            <person name="Prabakaran S."/>
            <person name="Witkowska E."/>
            <person name="Larue G.E."/>
            <person name="Fisher S."/>
            <person name="Freeman R.M."/>
            <person name="Gunawardena J."/>
            <person name="Chu W."/>
            <person name="Stover N.A."/>
            <person name="Gregory B.D."/>
            <person name="Nowacki M."/>
            <person name="Derisi J."/>
            <person name="Roy S.W."/>
            <person name="Marshall W.F."/>
            <person name="Sood P."/>
        </authorList>
    </citation>
    <scope>NUCLEOTIDE SEQUENCE [LARGE SCALE GENOMIC DNA]</scope>
    <source>
        <strain evidence="5">WM001</strain>
    </source>
</reference>
<keyword evidence="2" id="KW-0175">Coiled coil</keyword>
<dbReference type="Pfam" id="PF07202">
    <property type="entry name" value="Tcp10_C"/>
    <property type="match status" value="2"/>
</dbReference>
<feature type="compositionally biased region" description="Basic and acidic residues" evidence="3">
    <location>
        <begin position="444"/>
        <end position="461"/>
    </location>
</feature>
<evidence type="ECO:0000259" key="4">
    <source>
        <dbReference type="Pfam" id="PF07202"/>
    </source>
</evidence>
<feature type="domain" description="Centromere protein J C-terminal" evidence="4">
    <location>
        <begin position="543"/>
        <end position="575"/>
    </location>
</feature>
<dbReference type="AlphaFoldDB" id="A0A1R2CBM0"/>
<evidence type="ECO:0000256" key="3">
    <source>
        <dbReference type="SAM" id="MobiDB-lite"/>
    </source>
</evidence>
<protein>
    <recommendedName>
        <fullName evidence="4">Centromere protein J C-terminal domain-containing protein</fullName>
    </recommendedName>
</protein>
<gene>
    <name evidence="5" type="ORF">SteCoe_12064</name>
</gene>
<dbReference type="PANTHER" id="PTHR10331">
    <property type="entry name" value="T COMPLEX PROTEIN 10"/>
    <property type="match status" value="1"/>
</dbReference>
<dbReference type="InterPro" id="IPR009852">
    <property type="entry name" value="CENPJ_C_dom"/>
</dbReference>
<dbReference type="InterPro" id="IPR047002">
    <property type="entry name" value="Tcp10_C_sf"/>
</dbReference>
<feature type="compositionally biased region" description="Basic and acidic residues" evidence="3">
    <location>
        <begin position="188"/>
        <end position="210"/>
    </location>
</feature>
<evidence type="ECO:0000313" key="6">
    <source>
        <dbReference type="Proteomes" id="UP000187209"/>
    </source>
</evidence>
<evidence type="ECO:0000313" key="5">
    <source>
        <dbReference type="EMBL" id="OMJ86408.1"/>
    </source>
</evidence>
<feature type="domain" description="Centromere protein J C-terminal" evidence="4">
    <location>
        <begin position="579"/>
        <end position="610"/>
    </location>
</feature>
<comment type="similarity">
    <text evidence="1">Belongs to the TCP10 family.</text>
</comment>
<feature type="coiled-coil region" evidence="2">
    <location>
        <begin position="325"/>
        <end position="434"/>
    </location>
</feature>
<organism evidence="5 6">
    <name type="scientific">Stentor coeruleus</name>
    <dbReference type="NCBI Taxonomy" id="5963"/>
    <lineage>
        <taxon>Eukaryota</taxon>
        <taxon>Sar</taxon>
        <taxon>Alveolata</taxon>
        <taxon>Ciliophora</taxon>
        <taxon>Postciliodesmatophora</taxon>
        <taxon>Heterotrichea</taxon>
        <taxon>Heterotrichida</taxon>
        <taxon>Stentoridae</taxon>
        <taxon>Stentor</taxon>
    </lineage>
</organism>
<name>A0A1R2CBM0_9CILI</name>
<dbReference type="OrthoDB" id="10252174at2759"/>
<feature type="region of interest" description="Disordered" evidence="3">
    <location>
        <begin position="444"/>
        <end position="490"/>
    </location>
</feature>
<evidence type="ECO:0000256" key="1">
    <source>
        <dbReference type="ARBA" id="ARBA00005627"/>
    </source>
</evidence>
<dbReference type="EMBL" id="MPUH01000206">
    <property type="protein sequence ID" value="OMJ86408.1"/>
    <property type="molecule type" value="Genomic_DNA"/>
</dbReference>
<comment type="caution">
    <text evidence="5">The sequence shown here is derived from an EMBL/GenBank/DDBJ whole genome shotgun (WGS) entry which is preliminary data.</text>
</comment>
<evidence type="ECO:0000256" key="2">
    <source>
        <dbReference type="SAM" id="Coils"/>
    </source>
</evidence>
<feature type="compositionally biased region" description="Basic and acidic residues" evidence="3">
    <location>
        <begin position="475"/>
        <end position="490"/>
    </location>
</feature>
<proteinExistence type="inferred from homology"/>
<feature type="region of interest" description="Disordered" evidence="3">
    <location>
        <begin position="177"/>
        <end position="224"/>
    </location>
</feature>
<dbReference type="PANTHER" id="PTHR10331:SF6">
    <property type="entry name" value="SPINDLE ASSEMBLY ABNORMAL 4"/>
    <property type="match status" value="1"/>
</dbReference>
<dbReference type="InterPro" id="IPR026581">
    <property type="entry name" value="TCP10L/CENPJ"/>
</dbReference>
<feature type="compositionally biased region" description="Acidic residues" evidence="3">
    <location>
        <begin position="462"/>
        <end position="474"/>
    </location>
</feature>
<accession>A0A1R2CBM0</accession>
<dbReference type="Proteomes" id="UP000187209">
    <property type="component" value="Unassembled WGS sequence"/>
</dbReference>